<feature type="chain" id="PRO_5038973185" description="DNA modification methylase" evidence="1">
    <location>
        <begin position="21"/>
        <end position="153"/>
    </location>
</feature>
<proteinExistence type="predicted"/>
<dbReference type="RefSeq" id="WP_121059562.1">
    <property type="nucleotide sequence ID" value="NZ_RCDB01000003.1"/>
</dbReference>
<dbReference type="PROSITE" id="PS51257">
    <property type="entry name" value="PROKAR_LIPOPROTEIN"/>
    <property type="match status" value="1"/>
</dbReference>
<accession>A0A498BWN3</accession>
<keyword evidence="1" id="KW-0732">Signal</keyword>
<dbReference type="AlphaFoldDB" id="A0A498BWN3"/>
<sequence>MKTRLIAPLALGLALTFGVAGCSMVSPQATTIAYSPSDGVNVADSGPLIVRNALVIADEDGEQGNFLAAIINDTDDAATLHIGVGADHQTVRVPARTTVSLGVDGVDPLLFEGLDSKPGTDVEISFQSGDGEGVATAIPVLDGTLPQYAEFVP</sequence>
<name>A0A498BWN3_9MICO</name>
<evidence type="ECO:0000313" key="2">
    <source>
        <dbReference type="EMBL" id="RLK47409.1"/>
    </source>
</evidence>
<dbReference type="EMBL" id="RCDB01000003">
    <property type="protein sequence ID" value="RLK47409.1"/>
    <property type="molecule type" value="Genomic_DNA"/>
</dbReference>
<reference evidence="2 3" key="1">
    <citation type="journal article" date="2015" name="Stand. Genomic Sci.">
        <title>Genomic Encyclopedia of Bacterial and Archaeal Type Strains, Phase III: the genomes of soil and plant-associated and newly described type strains.</title>
        <authorList>
            <person name="Whitman W.B."/>
            <person name="Woyke T."/>
            <person name="Klenk H.P."/>
            <person name="Zhou Y."/>
            <person name="Lilburn T.G."/>
            <person name="Beck B.J."/>
            <person name="De Vos P."/>
            <person name="Vandamme P."/>
            <person name="Eisen J.A."/>
            <person name="Garrity G."/>
            <person name="Hugenholtz P."/>
            <person name="Kyrpides N.C."/>
        </authorList>
    </citation>
    <scope>NUCLEOTIDE SEQUENCE [LARGE SCALE GENOMIC DNA]</scope>
    <source>
        <strain evidence="2 3">S2T63</strain>
    </source>
</reference>
<evidence type="ECO:0008006" key="4">
    <source>
        <dbReference type="Google" id="ProtNLM"/>
    </source>
</evidence>
<organism evidence="2 3">
    <name type="scientific">Microbacterium telephonicum</name>
    <dbReference type="NCBI Taxonomy" id="1714841"/>
    <lineage>
        <taxon>Bacteria</taxon>
        <taxon>Bacillati</taxon>
        <taxon>Actinomycetota</taxon>
        <taxon>Actinomycetes</taxon>
        <taxon>Micrococcales</taxon>
        <taxon>Microbacteriaceae</taxon>
        <taxon>Microbacterium</taxon>
    </lineage>
</organism>
<evidence type="ECO:0000256" key="1">
    <source>
        <dbReference type="SAM" id="SignalP"/>
    </source>
</evidence>
<feature type="signal peptide" evidence="1">
    <location>
        <begin position="1"/>
        <end position="20"/>
    </location>
</feature>
<evidence type="ECO:0000313" key="3">
    <source>
        <dbReference type="Proteomes" id="UP000273158"/>
    </source>
</evidence>
<keyword evidence="3" id="KW-1185">Reference proteome</keyword>
<gene>
    <name evidence="2" type="ORF">C7474_1988</name>
</gene>
<protein>
    <recommendedName>
        <fullName evidence="4">DNA modification methylase</fullName>
    </recommendedName>
</protein>
<comment type="caution">
    <text evidence="2">The sequence shown here is derived from an EMBL/GenBank/DDBJ whole genome shotgun (WGS) entry which is preliminary data.</text>
</comment>
<dbReference type="OrthoDB" id="3267550at2"/>
<dbReference type="Proteomes" id="UP000273158">
    <property type="component" value="Unassembled WGS sequence"/>
</dbReference>